<organism evidence="1 2">
    <name type="scientific">Streptosporangium canum</name>
    <dbReference type="NCBI Taxonomy" id="324952"/>
    <lineage>
        <taxon>Bacteria</taxon>
        <taxon>Bacillati</taxon>
        <taxon>Actinomycetota</taxon>
        <taxon>Actinomycetes</taxon>
        <taxon>Streptosporangiales</taxon>
        <taxon>Streptosporangiaceae</taxon>
        <taxon>Streptosporangium</taxon>
    </lineage>
</organism>
<sequence>MAYMAASSKEDVYVAWGSEAVGLPVQIAIIPCVSPEDEPADGDYHDATWDGSEARLLIGAGTDVVLTPGQYVVWGRLTAGTRRPVRRSGLLTIGTP</sequence>
<name>A0A1I4DFK8_9ACTN</name>
<reference evidence="2" key="1">
    <citation type="submission" date="2016-10" db="EMBL/GenBank/DDBJ databases">
        <authorList>
            <person name="Varghese N."/>
            <person name="Submissions S."/>
        </authorList>
    </citation>
    <scope>NUCLEOTIDE SEQUENCE [LARGE SCALE GENOMIC DNA]</scope>
    <source>
        <strain evidence="2">CGMCC 4.2126</strain>
    </source>
</reference>
<proteinExistence type="predicted"/>
<protein>
    <submittedName>
        <fullName evidence="1">Uncharacterized protein</fullName>
    </submittedName>
</protein>
<dbReference type="Proteomes" id="UP000199111">
    <property type="component" value="Unassembled WGS sequence"/>
</dbReference>
<evidence type="ECO:0000313" key="2">
    <source>
        <dbReference type="Proteomes" id="UP000199111"/>
    </source>
</evidence>
<dbReference type="EMBL" id="FOQY01000041">
    <property type="protein sequence ID" value="SFK92494.1"/>
    <property type="molecule type" value="Genomic_DNA"/>
</dbReference>
<dbReference type="RefSeq" id="WP_093891478.1">
    <property type="nucleotide sequence ID" value="NZ_FOQY01000041.1"/>
</dbReference>
<gene>
    <name evidence="1" type="ORF">SAMN05216275_14157</name>
</gene>
<dbReference type="GeneID" id="96302945"/>
<keyword evidence="2" id="KW-1185">Reference proteome</keyword>
<accession>A0A1I4DFK8</accession>
<dbReference type="AlphaFoldDB" id="A0A1I4DFK8"/>
<evidence type="ECO:0000313" key="1">
    <source>
        <dbReference type="EMBL" id="SFK92494.1"/>
    </source>
</evidence>